<evidence type="ECO:0000313" key="3">
    <source>
        <dbReference type="EnsemblPlants" id="OB11G13230.1"/>
    </source>
</evidence>
<protein>
    <submittedName>
        <fullName evidence="3">Uncharacterized protein</fullName>
    </submittedName>
</protein>
<sequence>MAAALRRLLASHWRLLLLFLLPALGVAAFAFAVDANDRARQLYERRLRDPLEKAEFAFIWLGSMYFVLPMIAFYVVEDWSKVLYDCFTPMALWVDAMYSGIVITFHIFFIGITPESYSKVLIEYGGFAIQLVAIFVYVMLKSGDKNCIASQVHMKALPLSEARQQSLLLLLVFKIFILAAIMQLQFKLTFPEGHNVIASALCYTAMALQIKGAEGFENDEPRVRKVKITATIIKIVVLSYELWIENMRGGHEHSELKSSLRAMTITSIVVNCMLFIARYIGPRVFRDCIFPSEGQKETRKQYFARTLSTLHTRED</sequence>
<feature type="transmembrane region" description="Helical" evidence="1">
    <location>
        <begin position="88"/>
        <end position="109"/>
    </location>
</feature>
<proteinExistence type="predicted"/>
<dbReference type="EnsemblPlants" id="OB11G13230.1">
    <property type="protein sequence ID" value="OB11G13230.1"/>
    <property type="gene ID" value="OB11G13230"/>
</dbReference>
<reference evidence="3" key="1">
    <citation type="journal article" date="2013" name="Nat. Commun.">
        <title>Whole-genome sequencing of Oryza brachyantha reveals mechanisms underlying Oryza genome evolution.</title>
        <authorList>
            <person name="Chen J."/>
            <person name="Huang Q."/>
            <person name="Gao D."/>
            <person name="Wang J."/>
            <person name="Lang Y."/>
            <person name="Liu T."/>
            <person name="Li B."/>
            <person name="Bai Z."/>
            <person name="Luis Goicoechea J."/>
            <person name="Liang C."/>
            <person name="Chen C."/>
            <person name="Zhang W."/>
            <person name="Sun S."/>
            <person name="Liao Y."/>
            <person name="Zhang X."/>
            <person name="Yang L."/>
            <person name="Song C."/>
            <person name="Wang M."/>
            <person name="Shi J."/>
            <person name="Liu G."/>
            <person name="Liu J."/>
            <person name="Zhou H."/>
            <person name="Zhou W."/>
            <person name="Yu Q."/>
            <person name="An N."/>
            <person name="Chen Y."/>
            <person name="Cai Q."/>
            <person name="Wang B."/>
            <person name="Liu B."/>
            <person name="Min J."/>
            <person name="Huang Y."/>
            <person name="Wu H."/>
            <person name="Li Z."/>
            <person name="Zhang Y."/>
            <person name="Yin Y."/>
            <person name="Song W."/>
            <person name="Jiang J."/>
            <person name="Jackson S.A."/>
            <person name="Wing R.A."/>
            <person name="Wang J."/>
            <person name="Chen M."/>
        </authorList>
    </citation>
    <scope>NUCLEOTIDE SEQUENCE [LARGE SCALE GENOMIC DNA]</scope>
    <source>
        <strain evidence="3">cv. IRGC 101232</strain>
    </source>
</reference>
<keyword evidence="2" id="KW-0732">Signal</keyword>
<evidence type="ECO:0000256" key="2">
    <source>
        <dbReference type="SAM" id="SignalP"/>
    </source>
</evidence>
<keyword evidence="1" id="KW-0472">Membrane</keyword>
<keyword evidence="1" id="KW-0812">Transmembrane</keyword>
<feature type="signal peptide" evidence="2">
    <location>
        <begin position="1"/>
        <end position="28"/>
    </location>
</feature>
<evidence type="ECO:0000256" key="1">
    <source>
        <dbReference type="SAM" id="Phobius"/>
    </source>
</evidence>
<feature type="transmembrane region" description="Helical" evidence="1">
    <location>
        <begin position="260"/>
        <end position="280"/>
    </location>
</feature>
<keyword evidence="1" id="KW-1133">Transmembrane helix</keyword>
<evidence type="ECO:0000313" key="4">
    <source>
        <dbReference type="Proteomes" id="UP000006038"/>
    </source>
</evidence>
<organism evidence="3">
    <name type="scientific">Oryza brachyantha</name>
    <name type="common">malo sina</name>
    <dbReference type="NCBI Taxonomy" id="4533"/>
    <lineage>
        <taxon>Eukaryota</taxon>
        <taxon>Viridiplantae</taxon>
        <taxon>Streptophyta</taxon>
        <taxon>Embryophyta</taxon>
        <taxon>Tracheophyta</taxon>
        <taxon>Spermatophyta</taxon>
        <taxon>Magnoliopsida</taxon>
        <taxon>Liliopsida</taxon>
        <taxon>Poales</taxon>
        <taxon>Poaceae</taxon>
        <taxon>BOP clade</taxon>
        <taxon>Oryzoideae</taxon>
        <taxon>Oryzeae</taxon>
        <taxon>Oryzinae</taxon>
        <taxon>Oryza</taxon>
    </lineage>
</organism>
<feature type="chain" id="PRO_5003774662" evidence="2">
    <location>
        <begin position="29"/>
        <end position="315"/>
    </location>
</feature>
<keyword evidence="4" id="KW-1185">Reference proteome</keyword>
<reference evidence="3" key="2">
    <citation type="submission" date="2013-04" db="UniProtKB">
        <authorList>
            <consortium name="EnsemblPlants"/>
        </authorList>
    </citation>
    <scope>IDENTIFICATION</scope>
</reference>
<dbReference type="AlphaFoldDB" id="J3N687"/>
<feature type="transmembrane region" description="Helical" evidence="1">
    <location>
        <begin position="167"/>
        <end position="186"/>
    </location>
</feature>
<name>J3N687_ORYBR</name>
<dbReference type="Gramene" id="OB11G13230.1">
    <property type="protein sequence ID" value="OB11G13230.1"/>
    <property type="gene ID" value="OB11G13230"/>
</dbReference>
<feature type="transmembrane region" description="Helical" evidence="1">
    <location>
        <begin position="56"/>
        <end position="76"/>
    </location>
</feature>
<accession>J3N687</accession>
<feature type="transmembrane region" description="Helical" evidence="1">
    <location>
        <begin position="121"/>
        <end position="140"/>
    </location>
</feature>
<dbReference type="HOGENOM" id="CLU_886776_0_0_1"/>
<dbReference type="Proteomes" id="UP000006038">
    <property type="component" value="Chromosome 11"/>
</dbReference>